<evidence type="ECO:0000313" key="1">
    <source>
        <dbReference type="EMBL" id="SHJ76087.1"/>
    </source>
</evidence>
<dbReference type="EMBL" id="FRAH01000005">
    <property type="protein sequence ID" value="SHJ76087.1"/>
    <property type="molecule type" value="Genomic_DNA"/>
</dbReference>
<evidence type="ECO:0000313" key="2">
    <source>
        <dbReference type="Proteomes" id="UP000183975"/>
    </source>
</evidence>
<name>A0A1M6LXW2_9FIRM</name>
<dbReference type="OrthoDB" id="1950369at2"/>
<organism evidence="1 2">
    <name type="scientific">Anaerotignum lactatifermentans DSM 14214</name>
    <dbReference type="NCBI Taxonomy" id="1121323"/>
    <lineage>
        <taxon>Bacteria</taxon>
        <taxon>Bacillati</taxon>
        <taxon>Bacillota</taxon>
        <taxon>Clostridia</taxon>
        <taxon>Lachnospirales</taxon>
        <taxon>Anaerotignaceae</taxon>
        <taxon>Anaerotignum</taxon>
    </lineage>
</organism>
<sequence>MKRKKLVLAVSAAVLLGGYTVGIFGQTEGDLTQKQIDNPNTLENKEEIARSVLESTGRSRQYDLRDLGDVTVYLGSDVTGNPQDAIVTVSFGPKNTVVAAYTADGNVYEYTGDLGDFYGVQNIRFVPVPELKKEIVIVREQVNQSLGSFEQSDILRGYVFDGKEYQDVLNTPQKIESSWNNLWNKGELQEPSLWRRVTEETESKWTGGEEPSLTITRYQSYLESDDKGEGEVPADDTFQEKDSRVVVERFFWSDEWNRFILDEAVEVATGQPVAIIENLASSPYLLADLPDFKDYRIVRKDGTTAYVDAEELKF</sequence>
<dbReference type="AlphaFoldDB" id="A0A1M6LXW2"/>
<accession>A0A1M6LXW2</accession>
<dbReference type="Proteomes" id="UP000183975">
    <property type="component" value="Unassembled WGS sequence"/>
</dbReference>
<gene>
    <name evidence="1" type="ORF">SAMN02745138_00464</name>
</gene>
<proteinExistence type="predicted"/>
<reference evidence="1 2" key="1">
    <citation type="submission" date="2016-11" db="EMBL/GenBank/DDBJ databases">
        <authorList>
            <person name="Jaros S."/>
            <person name="Januszkiewicz K."/>
            <person name="Wedrychowicz H."/>
        </authorList>
    </citation>
    <scope>NUCLEOTIDE SEQUENCE [LARGE SCALE GENOMIC DNA]</scope>
    <source>
        <strain evidence="1 2">DSM 14214</strain>
    </source>
</reference>
<dbReference type="GeneID" id="78177229"/>
<protein>
    <submittedName>
        <fullName evidence="1">Uncharacterized protein</fullName>
    </submittedName>
</protein>
<dbReference type="RefSeq" id="WP_072848707.1">
    <property type="nucleotide sequence ID" value="NZ_FRAH01000005.1"/>
</dbReference>
<keyword evidence="2" id="KW-1185">Reference proteome</keyword>